<gene>
    <name evidence="4" type="ORF">D5039_14375</name>
</gene>
<feature type="compositionally biased region" description="Low complexity" evidence="1">
    <location>
        <begin position="71"/>
        <end position="98"/>
    </location>
</feature>
<dbReference type="EMBL" id="QZCW01000002">
    <property type="protein sequence ID" value="MCW5322294.1"/>
    <property type="molecule type" value="Genomic_DNA"/>
</dbReference>
<proteinExistence type="predicted"/>
<keyword evidence="2" id="KW-0472">Membrane</keyword>
<protein>
    <submittedName>
        <fullName evidence="4">Sporulation protein</fullName>
    </submittedName>
</protein>
<feature type="domain" description="SPOR" evidence="3">
    <location>
        <begin position="122"/>
        <end position="201"/>
    </location>
</feature>
<name>A0ABT3KWL0_9BURK</name>
<dbReference type="Gene3D" id="3.30.70.1070">
    <property type="entry name" value="Sporulation related repeat"/>
    <property type="match status" value="1"/>
</dbReference>
<reference evidence="5" key="1">
    <citation type="submission" date="2023-07" db="EMBL/GenBank/DDBJ databases">
        <title>Verminephrobacter genomes.</title>
        <authorList>
            <person name="Lund M.B."/>
        </authorList>
    </citation>
    <scope>NUCLEOTIDE SEQUENCE [LARGE SCALE GENOMIC DNA]</scope>
    <source>
        <strain evidence="5">AtM5-05</strain>
    </source>
</reference>
<sequence length="202" mass="21149">MKKQQTGAGLAGFIVGVVVGLGLALAVAVYVTKVPIPFLNRSLGSGADMDAAESRKNKDWDPNAPLYGKNPARPVTPASAASAPDSAAAPDARAAASEAKVESKPGDDPLADLAMAKAAQGSPDPFDYFVQAGAFRTQSDADTQRAKLAMLGWEARVSAREQNGRPVFRVRVGPFTKRSDAEQFKEKLDGAGVDSTLIRVAH</sequence>
<dbReference type="Pfam" id="PF05036">
    <property type="entry name" value="SPOR"/>
    <property type="match status" value="1"/>
</dbReference>
<feature type="region of interest" description="Disordered" evidence="1">
    <location>
        <begin position="53"/>
        <end position="109"/>
    </location>
</feature>
<dbReference type="SUPFAM" id="SSF110997">
    <property type="entry name" value="Sporulation related repeat"/>
    <property type="match status" value="1"/>
</dbReference>
<evidence type="ECO:0000313" key="5">
    <source>
        <dbReference type="Proteomes" id="UP001208935"/>
    </source>
</evidence>
<evidence type="ECO:0000259" key="3">
    <source>
        <dbReference type="PROSITE" id="PS51724"/>
    </source>
</evidence>
<dbReference type="RefSeq" id="WP_265282601.1">
    <property type="nucleotide sequence ID" value="NZ_QZCW01000002.1"/>
</dbReference>
<dbReference type="PANTHER" id="PTHR38687">
    <property type="entry name" value="CELL DIVISION PROTEIN DEDD-RELATED"/>
    <property type="match status" value="1"/>
</dbReference>
<feature type="transmembrane region" description="Helical" evidence="2">
    <location>
        <begin position="7"/>
        <end position="31"/>
    </location>
</feature>
<dbReference type="InterPro" id="IPR052521">
    <property type="entry name" value="Cell_div_SPOR-domain"/>
</dbReference>
<evidence type="ECO:0000313" key="4">
    <source>
        <dbReference type="EMBL" id="MCW5322294.1"/>
    </source>
</evidence>
<comment type="caution">
    <text evidence="4">The sequence shown here is derived from an EMBL/GenBank/DDBJ whole genome shotgun (WGS) entry which is preliminary data.</text>
</comment>
<dbReference type="PROSITE" id="PS51724">
    <property type="entry name" value="SPOR"/>
    <property type="match status" value="1"/>
</dbReference>
<dbReference type="InterPro" id="IPR007730">
    <property type="entry name" value="SPOR-like_dom"/>
</dbReference>
<dbReference type="InterPro" id="IPR036680">
    <property type="entry name" value="SPOR-like_sf"/>
</dbReference>
<evidence type="ECO:0000256" key="2">
    <source>
        <dbReference type="SAM" id="Phobius"/>
    </source>
</evidence>
<evidence type="ECO:0000256" key="1">
    <source>
        <dbReference type="SAM" id="MobiDB-lite"/>
    </source>
</evidence>
<keyword evidence="2" id="KW-1133">Transmembrane helix</keyword>
<keyword evidence="5" id="KW-1185">Reference proteome</keyword>
<organism evidence="4 5">
    <name type="scientific">Verminephrobacter aporrectodeae subsp. tuberculatae</name>
    <dbReference type="NCBI Taxonomy" id="1110392"/>
    <lineage>
        <taxon>Bacteria</taxon>
        <taxon>Pseudomonadati</taxon>
        <taxon>Pseudomonadota</taxon>
        <taxon>Betaproteobacteria</taxon>
        <taxon>Burkholderiales</taxon>
        <taxon>Comamonadaceae</taxon>
        <taxon>Verminephrobacter</taxon>
    </lineage>
</organism>
<keyword evidence="2" id="KW-0812">Transmembrane</keyword>
<dbReference type="Proteomes" id="UP001208935">
    <property type="component" value="Unassembled WGS sequence"/>
</dbReference>
<accession>A0ABT3KWL0</accession>
<dbReference type="PANTHER" id="PTHR38687:SF1">
    <property type="entry name" value="CELL DIVISION PROTEIN DEDD"/>
    <property type="match status" value="1"/>
</dbReference>